<dbReference type="Proteomes" id="UP000231196">
    <property type="component" value="Unassembled WGS sequence"/>
</dbReference>
<keyword evidence="1" id="KW-0472">Membrane</keyword>
<name>A0A2M8BTN6_9BACT</name>
<feature type="transmembrane region" description="Helical" evidence="1">
    <location>
        <begin position="6"/>
        <end position="23"/>
    </location>
</feature>
<evidence type="ECO:0000313" key="3">
    <source>
        <dbReference type="Proteomes" id="UP000231196"/>
    </source>
</evidence>
<accession>A0A2M8BTN6</accession>
<dbReference type="AlphaFoldDB" id="A0A2M8BTN6"/>
<proteinExistence type="predicted"/>
<comment type="caution">
    <text evidence="2">The sequence shown here is derived from an EMBL/GenBank/DDBJ whole genome shotgun (WGS) entry which is preliminary data.</text>
</comment>
<keyword evidence="1" id="KW-0812">Transmembrane</keyword>
<protein>
    <submittedName>
        <fullName evidence="2">Uncharacterized protein</fullName>
    </submittedName>
</protein>
<keyword evidence="1" id="KW-1133">Transmembrane helix</keyword>
<dbReference type="EMBL" id="PFUC01000082">
    <property type="protein sequence ID" value="PJB47209.1"/>
    <property type="molecule type" value="Genomic_DNA"/>
</dbReference>
<sequence>MSTTLYILGFTALALVAGFIYELMNGRNNSLGTTLTITGVLALIVNWIAIWLITVPFTHFMTGYLLIIYINLIIPIIPSAIAGASQETMNGVITGITVVVLLFVSTGIVIPMGTTPRWCDDAGIKAQYSQLDLQPAPESMVFHATSLDQIIKVPASAALTKAGNKLSGGENVAIGNYLQPNQTYLTNVNDIPTYIVDLKVTHALGFRNAGGTVPGYILVNAIDNTQQADFRRGYSMVYVKDGLFNKDLDRKVYFNYLLGSNFRIEDMDGMEVNEILDPSYSGTLMAHVVSYKSVQPVGVYHFDPTTSQGEFIALADVPTKLPYLDRVYPLNWVVEQVKLWGKFANHKSCTPNSNGQVQIDSYNEVITPNGIEYQITVTGMGADPSITQLITVNARTGKGYIFPLTGKSVESIKDKFASLSKKIRNSELTVDECELHAIATTDPNNPTNTVYCIFTDKDVKGNVGISGFGFVALDRAENDADYALADTFQGAFNEYMKIRSKAAEDLAVSNTANDITVTGVVLSNEWVNDESGGSRLINVQSDDNQSYWLLATGDSKNAAAAIPGKRVTITAYARNNQPYLSVRYIKVDGAPDFGGSLYWHNFIEWLKSW</sequence>
<evidence type="ECO:0000256" key="1">
    <source>
        <dbReference type="SAM" id="Phobius"/>
    </source>
</evidence>
<reference evidence="3" key="1">
    <citation type="submission" date="2017-09" db="EMBL/GenBank/DDBJ databases">
        <title>Depth-based differentiation of microbial function through sediment-hosted aquifers and enrichment of novel symbionts in the deep terrestrial subsurface.</title>
        <authorList>
            <person name="Probst A.J."/>
            <person name="Ladd B."/>
            <person name="Jarett J.K."/>
            <person name="Geller-Mcgrath D.E."/>
            <person name="Sieber C.M.K."/>
            <person name="Emerson J.B."/>
            <person name="Anantharaman K."/>
            <person name="Thomas B.C."/>
            <person name="Malmstrom R."/>
            <person name="Stieglmeier M."/>
            <person name="Klingl A."/>
            <person name="Woyke T."/>
            <person name="Ryan C.M."/>
            <person name="Banfield J.F."/>
        </authorList>
    </citation>
    <scope>NUCLEOTIDE SEQUENCE [LARGE SCALE GENOMIC DNA]</scope>
</reference>
<feature type="transmembrane region" description="Helical" evidence="1">
    <location>
        <begin position="63"/>
        <end position="84"/>
    </location>
</feature>
<feature type="transmembrane region" description="Helical" evidence="1">
    <location>
        <begin position="91"/>
        <end position="110"/>
    </location>
</feature>
<evidence type="ECO:0000313" key="2">
    <source>
        <dbReference type="EMBL" id="PJB47209.1"/>
    </source>
</evidence>
<gene>
    <name evidence="2" type="ORF">CO104_04190</name>
</gene>
<feature type="transmembrane region" description="Helical" evidence="1">
    <location>
        <begin position="35"/>
        <end position="57"/>
    </location>
</feature>
<organism evidence="2 3">
    <name type="scientific">Candidatus Collierbacteria bacterium CG_4_9_14_3_um_filter_43_16</name>
    <dbReference type="NCBI Taxonomy" id="1974532"/>
    <lineage>
        <taxon>Bacteria</taxon>
        <taxon>Candidatus Collieribacteriota</taxon>
    </lineage>
</organism>